<reference evidence="5 6" key="1">
    <citation type="submission" date="2020-07" db="EMBL/GenBank/DDBJ databases">
        <title>Genomic Encyclopedia of Type Strains, Phase IV (KMG-IV): sequencing the most valuable type-strain genomes for metagenomic binning, comparative biology and taxonomic classification.</title>
        <authorList>
            <person name="Goeker M."/>
        </authorList>
    </citation>
    <scope>NUCLEOTIDE SEQUENCE [LARGE SCALE GENOMIC DNA]</scope>
    <source>
        <strain evidence="5 6">DSM 45533</strain>
    </source>
</reference>
<evidence type="ECO:0000256" key="3">
    <source>
        <dbReference type="PROSITE-ProRule" id="PRU00464"/>
    </source>
</evidence>
<dbReference type="PROSITE" id="PS51084">
    <property type="entry name" value="HIT_2"/>
    <property type="match status" value="1"/>
</dbReference>
<dbReference type="InterPro" id="IPR001310">
    <property type="entry name" value="Histidine_triad_HIT"/>
</dbReference>
<dbReference type="InterPro" id="IPR036265">
    <property type="entry name" value="HIT-like_sf"/>
</dbReference>
<organism evidence="5 6">
    <name type="scientific">Nonomuraea soli</name>
    <dbReference type="NCBI Taxonomy" id="1032476"/>
    <lineage>
        <taxon>Bacteria</taxon>
        <taxon>Bacillati</taxon>
        <taxon>Actinomycetota</taxon>
        <taxon>Actinomycetes</taxon>
        <taxon>Streptosporangiales</taxon>
        <taxon>Streptosporangiaceae</taxon>
        <taxon>Nonomuraea</taxon>
    </lineage>
</organism>
<evidence type="ECO:0000256" key="1">
    <source>
        <dbReference type="PIRSR" id="PIRSR601310-1"/>
    </source>
</evidence>
<dbReference type="Gene3D" id="3.30.428.10">
    <property type="entry name" value="HIT-like"/>
    <property type="match status" value="1"/>
</dbReference>
<feature type="active site" description="Tele-AMP-histidine intermediate" evidence="1">
    <location>
        <position position="100"/>
    </location>
</feature>
<dbReference type="RefSeq" id="WP_181607905.1">
    <property type="nucleotide sequence ID" value="NZ_BAABAM010000001.1"/>
</dbReference>
<gene>
    <name evidence="5" type="ORF">HNR30_000410</name>
</gene>
<evidence type="ECO:0000256" key="2">
    <source>
        <dbReference type="PIRSR" id="PIRSR601310-3"/>
    </source>
</evidence>
<dbReference type="PANTHER" id="PTHR23089">
    <property type="entry name" value="HISTIDINE TRIAD HIT PROTEIN"/>
    <property type="match status" value="1"/>
</dbReference>
<dbReference type="Proteomes" id="UP000530928">
    <property type="component" value="Unassembled WGS sequence"/>
</dbReference>
<proteinExistence type="predicted"/>
<evidence type="ECO:0000313" key="5">
    <source>
        <dbReference type="EMBL" id="MBA2889075.1"/>
    </source>
</evidence>
<protein>
    <submittedName>
        <fullName evidence="5">Histidine triad (HIT) family protein</fullName>
    </submittedName>
</protein>
<evidence type="ECO:0000259" key="4">
    <source>
        <dbReference type="PROSITE" id="PS51084"/>
    </source>
</evidence>
<dbReference type="SUPFAM" id="SSF54197">
    <property type="entry name" value="HIT-like"/>
    <property type="match status" value="1"/>
</dbReference>
<evidence type="ECO:0000313" key="6">
    <source>
        <dbReference type="Proteomes" id="UP000530928"/>
    </source>
</evidence>
<feature type="domain" description="HIT" evidence="4">
    <location>
        <begin position="5"/>
        <end position="114"/>
    </location>
</feature>
<feature type="short sequence motif" description="Histidine triad motif" evidence="2 3">
    <location>
        <begin position="98"/>
        <end position="102"/>
    </location>
</feature>
<dbReference type="CDD" id="cd01276">
    <property type="entry name" value="PKCI_related"/>
    <property type="match status" value="1"/>
</dbReference>
<name>A0A7W0HMS9_9ACTN</name>
<sequence>MSDCLFCKIVAKEIPATVVYESDRALAFRDINPQAPTHVLVIPKLHVANAVELADAGDGLADDVLRAAHAVAEQEGVSEGGYRIVFNTGADAGQTVFHVHAHVLGGRSLTWPPG</sequence>
<accession>A0A7W0HMS9</accession>
<dbReference type="PRINTS" id="PR00332">
    <property type="entry name" value="HISTRIAD"/>
</dbReference>
<keyword evidence="6" id="KW-1185">Reference proteome</keyword>
<dbReference type="EMBL" id="JACDUR010000001">
    <property type="protein sequence ID" value="MBA2889075.1"/>
    <property type="molecule type" value="Genomic_DNA"/>
</dbReference>
<dbReference type="Pfam" id="PF01230">
    <property type="entry name" value="HIT"/>
    <property type="match status" value="1"/>
</dbReference>
<dbReference type="GO" id="GO:0003824">
    <property type="term" value="F:catalytic activity"/>
    <property type="evidence" value="ECO:0007669"/>
    <property type="project" value="InterPro"/>
</dbReference>
<comment type="caution">
    <text evidence="5">The sequence shown here is derived from an EMBL/GenBank/DDBJ whole genome shotgun (WGS) entry which is preliminary data.</text>
</comment>
<dbReference type="AlphaFoldDB" id="A0A7W0HMS9"/>
<dbReference type="InterPro" id="IPR011146">
    <property type="entry name" value="HIT-like"/>
</dbReference>